<dbReference type="SUPFAM" id="SSF103473">
    <property type="entry name" value="MFS general substrate transporter"/>
    <property type="match status" value="1"/>
</dbReference>
<evidence type="ECO:0000256" key="1">
    <source>
        <dbReference type="ARBA" id="ARBA00004651"/>
    </source>
</evidence>
<evidence type="ECO:0000256" key="5">
    <source>
        <dbReference type="ARBA" id="ARBA00022989"/>
    </source>
</evidence>
<dbReference type="PANTHER" id="PTHR23514:SF3">
    <property type="entry name" value="BYPASS OF STOP CODON PROTEIN 6"/>
    <property type="match status" value="1"/>
</dbReference>
<evidence type="ECO:0000313" key="9">
    <source>
        <dbReference type="EMBL" id="MCC2169258.1"/>
    </source>
</evidence>
<protein>
    <submittedName>
        <fullName evidence="9">MFS transporter</fullName>
    </submittedName>
</protein>
<keyword evidence="5 7" id="KW-1133">Transmembrane helix</keyword>
<reference evidence="9 10" key="1">
    <citation type="submission" date="2021-10" db="EMBL/GenBank/DDBJ databases">
        <title>Anaerobic single-cell dispensing facilitates the cultivation of human gut bacteria.</title>
        <authorList>
            <person name="Afrizal A."/>
        </authorList>
    </citation>
    <scope>NUCLEOTIDE SEQUENCE [LARGE SCALE GENOMIC DNA]</scope>
    <source>
        <strain evidence="9 10">CLA-AA-H244</strain>
    </source>
</reference>
<evidence type="ECO:0000256" key="7">
    <source>
        <dbReference type="SAM" id="Phobius"/>
    </source>
</evidence>
<keyword evidence="6 7" id="KW-0472">Membrane</keyword>
<evidence type="ECO:0000256" key="2">
    <source>
        <dbReference type="ARBA" id="ARBA00008335"/>
    </source>
</evidence>
<dbReference type="PANTHER" id="PTHR23514">
    <property type="entry name" value="BYPASS OF STOP CODON PROTEIN 6"/>
    <property type="match status" value="1"/>
</dbReference>
<keyword evidence="3" id="KW-0813">Transport</keyword>
<evidence type="ECO:0000256" key="3">
    <source>
        <dbReference type="ARBA" id="ARBA00022448"/>
    </source>
</evidence>
<dbReference type="Proteomes" id="UP001199355">
    <property type="component" value="Unassembled WGS sequence"/>
</dbReference>
<gene>
    <name evidence="9" type="ORF">LKD45_16495</name>
</gene>
<dbReference type="Gene3D" id="1.20.1250.20">
    <property type="entry name" value="MFS general substrate transporter like domains"/>
    <property type="match status" value="1"/>
</dbReference>
<feature type="domain" description="Major facilitator superfamily (MFS) profile" evidence="8">
    <location>
        <begin position="5"/>
        <end position="378"/>
    </location>
</feature>
<feature type="transmembrane region" description="Helical" evidence="7">
    <location>
        <begin position="123"/>
        <end position="148"/>
    </location>
</feature>
<comment type="similarity">
    <text evidence="2">Belongs to the major facilitator superfamily.</text>
</comment>
<comment type="caution">
    <text evidence="9">The sequence shown here is derived from an EMBL/GenBank/DDBJ whole genome shotgun (WGS) entry which is preliminary data.</text>
</comment>
<keyword evidence="10" id="KW-1185">Reference proteome</keyword>
<dbReference type="InterPro" id="IPR011701">
    <property type="entry name" value="MFS"/>
</dbReference>
<feature type="transmembrane region" description="Helical" evidence="7">
    <location>
        <begin position="248"/>
        <end position="268"/>
    </location>
</feature>
<sequence>MTTLLLLVIYIAFIGLGIPDSLFGTAWPAIYTEFDLPISFASFVTVIISCGTIVSSMFSAEIINRFGTNKVSAFSTALTAVALLGFSISGSLWLLCTFAVPLGLGAGAIDTALNNYVAVHYSATHMCFLHCFYGIGVSVSPYIMSLVIGGKSGWRGGYQVAFLIQLCIALLLVFTLPIWKKVHPQKVEGKKTVKTLTLKEIVNIPGVKTMCCLFFTTCAIEYTCGSWGSTFLVEYKHLASDQAAKMVMFYYIGMALGRFLSGILAARLNSWQIIKIGQYILGGALLLLLLPLSPIVSAAGLFLVGLGNGPLFPNFNYLTPQNFGEDISQSVMGTQMASAYVGIMLAPALCGVLGQFINMSVFPIYLLVFYLFMIVTTRKVTQVLNTAK</sequence>
<name>A0AAE3J454_9FIRM</name>
<dbReference type="AlphaFoldDB" id="A0AAE3J454"/>
<feature type="transmembrane region" description="Helical" evidence="7">
    <location>
        <begin position="160"/>
        <end position="179"/>
    </location>
</feature>
<dbReference type="InterPro" id="IPR020846">
    <property type="entry name" value="MFS_dom"/>
</dbReference>
<evidence type="ECO:0000256" key="4">
    <source>
        <dbReference type="ARBA" id="ARBA00022692"/>
    </source>
</evidence>
<organism evidence="9 10">
    <name type="scientific">Gallintestinimicrobium propionicum</name>
    <dbReference type="NCBI Taxonomy" id="2981770"/>
    <lineage>
        <taxon>Bacteria</taxon>
        <taxon>Bacillati</taxon>
        <taxon>Bacillota</taxon>
        <taxon>Clostridia</taxon>
        <taxon>Lachnospirales</taxon>
        <taxon>Lachnospiraceae</taxon>
        <taxon>Gallintestinimicrobium</taxon>
    </lineage>
</organism>
<dbReference type="PROSITE" id="PS50850">
    <property type="entry name" value="MFS"/>
    <property type="match status" value="1"/>
</dbReference>
<feature type="transmembrane region" description="Helical" evidence="7">
    <location>
        <begin position="339"/>
        <end position="372"/>
    </location>
</feature>
<dbReference type="RefSeq" id="WP_117962114.1">
    <property type="nucleotide sequence ID" value="NZ_JAJEQF010000078.1"/>
</dbReference>
<dbReference type="GO" id="GO:0005886">
    <property type="term" value="C:plasma membrane"/>
    <property type="evidence" value="ECO:0007669"/>
    <property type="project" value="UniProtKB-SubCell"/>
</dbReference>
<comment type="subcellular location">
    <subcellularLocation>
        <location evidence="1">Cell membrane</location>
        <topology evidence="1">Multi-pass membrane protein</topology>
    </subcellularLocation>
</comment>
<dbReference type="InterPro" id="IPR051788">
    <property type="entry name" value="MFS_Transporter"/>
</dbReference>
<proteinExistence type="inferred from homology"/>
<feature type="transmembrane region" description="Helical" evidence="7">
    <location>
        <begin position="280"/>
        <end position="306"/>
    </location>
</feature>
<accession>A0AAE3J454</accession>
<evidence type="ECO:0000259" key="8">
    <source>
        <dbReference type="PROSITE" id="PS50850"/>
    </source>
</evidence>
<evidence type="ECO:0000256" key="6">
    <source>
        <dbReference type="ARBA" id="ARBA00023136"/>
    </source>
</evidence>
<feature type="transmembrane region" description="Helical" evidence="7">
    <location>
        <begin position="38"/>
        <end position="59"/>
    </location>
</feature>
<keyword evidence="4 7" id="KW-0812">Transmembrane</keyword>
<dbReference type="GO" id="GO:0022857">
    <property type="term" value="F:transmembrane transporter activity"/>
    <property type="evidence" value="ECO:0007669"/>
    <property type="project" value="InterPro"/>
</dbReference>
<dbReference type="EMBL" id="JAJEQF010000078">
    <property type="protein sequence ID" value="MCC2169258.1"/>
    <property type="molecule type" value="Genomic_DNA"/>
</dbReference>
<dbReference type="InterPro" id="IPR036259">
    <property type="entry name" value="MFS_trans_sf"/>
</dbReference>
<feature type="transmembrane region" description="Helical" evidence="7">
    <location>
        <begin position="71"/>
        <end position="95"/>
    </location>
</feature>
<evidence type="ECO:0000313" key="10">
    <source>
        <dbReference type="Proteomes" id="UP001199355"/>
    </source>
</evidence>
<dbReference type="Pfam" id="PF07690">
    <property type="entry name" value="MFS_1"/>
    <property type="match status" value="1"/>
</dbReference>